<dbReference type="PANTHER" id="PTHR33204">
    <property type="entry name" value="TRANSCRIPTIONAL REGULATOR, MARR FAMILY"/>
    <property type="match status" value="1"/>
</dbReference>
<dbReference type="Proteomes" id="UP000315037">
    <property type="component" value="Unassembled WGS sequence"/>
</dbReference>
<evidence type="ECO:0000256" key="1">
    <source>
        <dbReference type="ARBA" id="ARBA00023015"/>
    </source>
</evidence>
<dbReference type="OrthoDB" id="9800350at2"/>
<reference evidence="6 7" key="1">
    <citation type="submission" date="2019-03" db="EMBL/GenBank/DDBJ databases">
        <title>The complete genome sequence of Neokomagataea sp. Jb2 NBRC113641.</title>
        <authorList>
            <person name="Chua K.-O."/>
            <person name="Chan K.-G."/>
            <person name="See-Too W.-S."/>
        </authorList>
    </citation>
    <scope>NUCLEOTIDE SEQUENCE [LARGE SCALE GENOMIC DNA]</scope>
    <source>
        <strain evidence="6 7">Jb2</strain>
    </source>
</reference>
<feature type="domain" description="HTH hxlR-type" evidence="5">
    <location>
        <begin position="32"/>
        <end position="130"/>
    </location>
</feature>
<dbReference type="RefSeq" id="WP_141451931.1">
    <property type="nucleotide sequence ID" value="NZ_CP038143.1"/>
</dbReference>
<dbReference type="InterPro" id="IPR002577">
    <property type="entry name" value="HTH_HxlR"/>
</dbReference>
<keyword evidence="7" id="KW-1185">Reference proteome</keyword>
<evidence type="ECO:0000256" key="2">
    <source>
        <dbReference type="ARBA" id="ARBA00023125"/>
    </source>
</evidence>
<evidence type="ECO:0000256" key="3">
    <source>
        <dbReference type="ARBA" id="ARBA00023163"/>
    </source>
</evidence>
<dbReference type="PROSITE" id="PS51118">
    <property type="entry name" value="HTH_HXLR"/>
    <property type="match status" value="1"/>
</dbReference>
<dbReference type="InterPro" id="IPR036388">
    <property type="entry name" value="WH-like_DNA-bd_sf"/>
</dbReference>
<keyword evidence="3" id="KW-0804">Transcription</keyword>
<keyword evidence="2" id="KW-0238">DNA-binding</keyword>
<evidence type="ECO:0000313" key="7">
    <source>
        <dbReference type="Proteomes" id="UP000315037"/>
    </source>
</evidence>
<dbReference type="EMBL" id="SORZ01000001">
    <property type="protein sequence ID" value="TPW35591.1"/>
    <property type="molecule type" value="Genomic_DNA"/>
</dbReference>
<organism evidence="6 7">
    <name type="scientific">Oecophyllibacter saccharovorans</name>
    <dbReference type="NCBI Taxonomy" id="2558360"/>
    <lineage>
        <taxon>Bacteria</taxon>
        <taxon>Pseudomonadati</taxon>
        <taxon>Pseudomonadota</taxon>
        <taxon>Alphaproteobacteria</taxon>
        <taxon>Acetobacterales</taxon>
        <taxon>Acetobacteraceae</taxon>
        <taxon>Oecophyllibacter</taxon>
    </lineage>
</organism>
<sequence>MPGSPVTVSADPASALPARRRRHPYPAPSPACAVEATLSLIDGKWKGAVLWHLLGGTLRFGELRRRMPRVTQRILTNQLRELEADGLVLREVFPVVPLRVEYSLTPLGKSLGKVLTLLKEWGDDHESYWKKATQQQSLEPRSAETLQAPRSVRSC</sequence>
<dbReference type="InterPro" id="IPR036390">
    <property type="entry name" value="WH_DNA-bd_sf"/>
</dbReference>
<gene>
    <name evidence="6" type="ORF">E3202_01035</name>
</gene>
<dbReference type="AlphaFoldDB" id="A0A506UQD1"/>
<accession>A0A506UQD1</accession>
<dbReference type="Pfam" id="PF01638">
    <property type="entry name" value="HxlR"/>
    <property type="match status" value="1"/>
</dbReference>
<protein>
    <submittedName>
        <fullName evidence="6">Transcriptional regulator</fullName>
    </submittedName>
</protein>
<dbReference type="PANTHER" id="PTHR33204:SF29">
    <property type="entry name" value="TRANSCRIPTIONAL REGULATOR"/>
    <property type="match status" value="1"/>
</dbReference>
<name>A0A506UQD1_9PROT</name>
<evidence type="ECO:0000313" key="6">
    <source>
        <dbReference type="EMBL" id="TPW35591.1"/>
    </source>
</evidence>
<evidence type="ECO:0000259" key="5">
    <source>
        <dbReference type="PROSITE" id="PS51118"/>
    </source>
</evidence>
<keyword evidence="1" id="KW-0805">Transcription regulation</keyword>
<dbReference type="Gene3D" id="1.10.10.10">
    <property type="entry name" value="Winged helix-like DNA-binding domain superfamily/Winged helix DNA-binding domain"/>
    <property type="match status" value="1"/>
</dbReference>
<proteinExistence type="predicted"/>
<dbReference type="GO" id="GO:0003677">
    <property type="term" value="F:DNA binding"/>
    <property type="evidence" value="ECO:0007669"/>
    <property type="project" value="UniProtKB-KW"/>
</dbReference>
<dbReference type="SUPFAM" id="SSF46785">
    <property type="entry name" value="Winged helix' DNA-binding domain"/>
    <property type="match status" value="1"/>
</dbReference>
<feature type="region of interest" description="Disordered" evidence="4">
    <location>
        <begin position="1"/>
        <end position="27"/>
    </location>
</feature>
<comment type="caution">
    <text evidence="6">The sequence shown here is derived from an EMBL/GenBank/DDBJ whole genome shotgun (WGS) entry which is preliminary data.</text>
</comment>
<evidence type="ECO:0000256" key="4">
    <source>
        <dbReference type="SAM" id="MobiDB-lite"/>
    </source>
</evidence>